<evidence type="ECO:0000313" key="2">
    <source>
        <dbReference type="EMBL" id="AIH04730.1"/>
    </source>
</evidence>
<accession>A0A075WUU1</accession>
<evidence type="ECO:0000256" key="1">
    <source>
        <dbReference type="SAM" id="Phobius"/>
    </source>
</evidence>
<proteinExistence type="predicted"/>
<sequence>MEIKKLGISLIEVLVAIFIVGIVALSIAHLMTASALGTRDDILGMCAWQAALSGIEEVRGNRTLIGTNRNFTCILSNGTTNNMMNVQVTTRVIRGNISNTPPSEGSGINSCALVEARATLLNKNYTVRDMVCNFQ</sequence>
<dbReference type="NCBIfam" id="TIGR02532">
    <property type="entry name" value="IV_pilin_GFxxxE"/>
    <property type="match status" value="1"/>
</dbReference>
<dbReference type="Pfam" id="PF07963">
    <property type="entry name" value="N_methyl"/>
    <property type="match status" value="1"/>
</dbReference>
<dbReference type="OrthoDB" id="9949004at2"/>
<dbReference type="KEGG" id="tcm:HL41_08785"/>
<organism evidence="2 3">
    <name type="scientific">Thermodesulfobacterium commune DSM 2178</name>
    <dbReference type="NCBI Taxonomy" id="289377"/>
    <lineage>
        <taxon>Bacteria</taxon>
        <taxon>Pseudomonadati</taxon>
        <taxon>Thermodesulfobacteriota</taxon>
        <taxon>Thermodesulfobacteria</taxon>
        <taxon>Thermodesulfobacteriales</taxon>
        <taxon>Thermodesulfobacteriaceae</taxon>
        <taxon>Thermodesulfobacterium</taxon>
    </lineage>
</organism>
<dbReference type="AlphaFoldDB" id="A0A075WUU1"/>
<keyword evidence="1" id="KW-0812">Transmembrane</keyword>
<dbReference type="Proteomes" id="UP000028481">
    <property type="component" value="Chromosome"/>
</dbReference>
<dbReference type="STRING" id="289377.HL41_08785"/>
<keyword evidence="1" id="KW-1133">Transmembrane helix</keyword>
<keyword evidence="3" id="KW-1185">Reference proteome</keyword>
<evidence type="ECO:0008006" key="4">
    <source>
        <dbReference type="Google" id="ProtNLM"/>
    </source>
</evidence>
<protein>
    <recommendedName>
        <fullName evidence="4">Prepilin-type N-terminal cleavage/methylation domain-containing protein</fullName>
    </recommendedName>
</protein>
<evidence type="ECO:0000313" key="3">
    <source>
        <dbReference type="Proteomes" id="UP000028481"/>
    </source>
</evidence>
<dbReference type="EMBL" id="CP008796">
    <property type="protein sequence ID" value="AIH04730.1"/>
    <property type="molecule type" value="Genomic_DNA"/>
</dbReference>
<name>A0A075WUU1_9BACT</name>
<reference evidence="2 3" key="1">
    <citation type="journal article" date="2015" name="Genome Announc.">
        <title>Genome Sequence of a Sulfate-Reducing Thermophilic Bacterium, Thermodesulfobacterium commune DSM 2178T (Phylum Thermodesulfobacteria).</title>
        <authorList>
            <person name="Bhatnagar S."/>
            <person name="Badger J.H."/>
            <person name="Madupu R."/>
            <person name="Khouri H.M."/>
            <person name="O'Connor E.M."/>
            <person name="Robb F.T."/>
            <person name="Ward N.L."/>
            <person name="Eisen J.A."/>
        </authorList>
    </citation>
    <scope>NUCLEOTIDE SEQUENCE [LARGE SCALE GENOMIC DNA]</scope>
    <source>
        <strain evidence="2 3">DSM 2178</strain>
    </source>
</reference>
<dbReference type="RefSeq" id="WP_038061400.1">
    <property type="nucleotide sequence ID" value="NZ_CP008796.1"/>
</dbReference>
<dbReference type="PaxDb" id="289377-HL41_08785"/>
<gene>
    <name evidence="2" type="ORF">HL41_08785</name>
</gene>
<dbReference type="InterPro" id="IPR012902">
    <property type="entry name" value="N_methyl_site"/>
</dbReference>
<feature type="transmembrane region" description="Helical" evidence="1">
    <location>
        <begin position="6"/>
        <end position="30"/>
    </location>
</feature>
<keyword evidence="1" id="KW-0472">Membrane</keyword>
<dbReference type="HOGENOM" id="CLU_1884817_0_0_0"/>